<comment type="caution">
    <text evidence="8">The sequence shown here is derived from an EMBL/GenBank/DDBJ whole genome shotgun (WGS) entry which is preliminary data.</text>
</comment>
<evidence type="ECO:0000256" key="7">
    <source>
        <dbReference type="SAM" id="SignalP"/>
    </source>
</evidence>
<dbReference type="InterPro" id="IPR024079">
    <property type="entry name" value="MetalloPept_cat_dom_sf"/>
</dbReference>
<dbReference type="PANTHER" id="PTHR15910:SF1">
    <property type="entry name" value="ARCHAEMETZINCIN-2"/>
    <property type="match status" value="1"/>
</dbReference>
<sequence>MFAWDGTMKFRALIPLLVALGSFAFAAFESPNKEARTAAVGSLVSLDPKLRRVFSDTGEFQAKKEPAFNDWLTLHQEDGQTFNQYISSRPNLPNGRRRKLYILPIGNFEKGIAPDLDLLREYTAAYYHPLEVGMLPVIGDKEVPATERINRISAKKQWKSTDILDWLKAKLPADGYAMIAVTMTDLYPEEAWNFVFGQASLRERTGVFSFARYHPSWDGGEADEGTRNLVLRRAAKILTHEMGHMFGIRHCVHYECNMNGANHLEEADSTPMELCPVCLRKLYHAVRFDPLERYGLLDRFHAKHGMEAESKWIKERVAAIEAAK</sequence>
<keyword evidence="2" id="KW-0645">Protease</keyword>
<keyword evidence="9" id="KW-1185">Reference proteome</keyword>
<dbReference type="Proteomes" id="UP001165653">
    <property type="component" value="Unassembled WGS sequence"/>
</dbReference>
<gene>
    <name evidence="8" type="ORF">OJ996_15580</name>
</gene>
<reference evidence="8" key="1">
    <citation type="submission" date="2022-10" db="EMBL/GenBank/DDBJ databases">
        <title>Luteolibacter sp. GHJ8, whole genome shotgun sequencing project.</title>
        <authorList>
            <person name="Zhao G."/>
            <person name="Shen L."/>
        </authorList>
    </citation>
    <scope>NUCLEOTIDE SEQUENCE</scope>
    <source>
        <strain evidence="8">GHJ8</strain>
    </source>
</reference>
<evidence type="ECO:0000256" key="1">
    <source>
        <dbReference type="ARBA" id="ARBA00001947"/>
    </source>
</evidence>
<dbReference type="CDD" id="cd11375">
    <property type="entry name" value="Peptidase_M54"/>
    <property type="match status" value="1"/>
</dbReference>
<organism evidence="8 9">
    <name type="scientific">Luteolibacter rhizosphaerae</name>
    <dbReference type="NCBI Taxonomy" id="2989719"/>
    <lineage>
        <taxon>Bacteria</taxon>
        <taxon>Pseudomonadati</taxon>
        <taxon>Verrucomicrobiota</taxon>
        <taxon>Verrucomicrobiia</taxon>
        <taxon>Verrucomicrobiales</taxon>
        <taxon>Verrucomicrobiaceae</taxon>
        <taxon>Luteolibacter</taxon>
    </lineage>
</organism>
<evidence type="ECO:0000313" key="8">
    <source>
        <dbReference type="EMBL" id="MCW1915008.1"/>
    </source>
</evidence>
<evidence type="ECO:0000256" key="3">
    <source>
        <dbReference type="ARBA" id="ARBA00022723"/>
    </source>
</evidence>
<keyword evidence="4" id="KW-0378">Hydrolase</keyword>
<keyword evidence="6" id="KW-0482">Metalloprotease</keyword>
<evidence type="ECO:0000313" key="9">
    <source>
        <dbReference type="Proteomes" id="UP001165653"/>
    </source>
</evidence>
<evidence type="ECO:0000256" key="5">
    <source>
        <dbReference type="ARBA" id="ARBA00022833"/>
    </source>
</evidence>
<feature type="signal peptide" evidence="7">
    <location>
        <begin position="1"/>
        <end position="26"/>
    </location>
</feature>
<dbReference type="Gene3D" id="3.40.390.10">
    <property type="entry name" value="Collagenase (Catalytic Domain)"/>
    <property type="match status" value="1"/>
</dbReference>
<dbReference type="EMBL" id="JAPDDR010000008">
    <property type="protein sequence ID" value="MCW1915008.1"/>
    <property type="molecule type" value="Genomic_DNA"/>
</dbReference>
<evidence type="ECO:0000256" key="4">
    <source>
        <dbReference type="ARBA" id="ARBA00022801"/>
    </source>
</evidence>
<dbReference type="RefSeq" id="WP_264514550.1">
    <property type="nucleotide sequence ID" value="NZ_JAPDDR010000008.1"/>
</dbReference>
<accession>A0ABT3G593</accession>
<feature type="chain" id="PRO_5045485155" evidence="7">
    <location>
        <begin position="27"/>
        <end position="324"/>
    </location>
</feature>
<proteinExistence type="predicted"/>
<evidence type="ECO:0000256" key="6">
    <source>
        <dbReference type="ARBA" id="ARBA00023049"/>
    </source>
</evidence>
<evidence type="ECO:0000256" key="2">
    <source>
        <dbReference type="ARBA" id="ARBA00022670"/>
    </source>
</evidence>
<dbReference type="InterPro" id="IPR012962">
    <property type="entry name" value="Pept_M54_archaemetzincn"/>
</dbReference>
<dbReference type="SUPFAM" id="SSF55486">
    <property type="entry name" value="Metalloproteases ('zincins'), catalytic domain"/>
    <property type="match status" value="1"/>
</dbReference>
<dbReference type="Pfam" id="PF07998">
    <property type="entry name" value="Peptidase_M54"/>
    <property type="match status" value="1"/>
</dbReference>
<keyword evidence="7" id="KW-0732">Signal</keyword>
<keyword evidence="5" id="KW-0862">Zinc</keyword>
<comment type="cofactor">
    <cofactor evidence="1">
        <name>Zn(2+)</name>
        <dbReference type="ChEBI" id="CHEBI:29105"/>
    </cofactor>
</comment>
<keyword evidence="3" id="KW-0479">Metal-binding</keyword>
<protein>
    <submittedName>
        <fullName evidence="8">Archaemetzincin</fullName>
    </submittedName>
</protein>
<name>A0ABT3G593_9BACT</name>
<dbReference type="PANTHER" id="PTHR15910">
    <property type="entry name" value="ARCHAEMETZINCIN"/>
    <property type="match status" value="1"/>
</dbReference>